<dbReference type="InterPro" id="IPR013320">
    <property type="entry name" value="ConA-like_dom_sf"/>
</dbReference>
<evidence type="ECO:0000259" key="6">
    <source>
        <dbReference type="Pfam" id="PF00251"/>
    </source>
</evidence>
<sequence length="487" mass="56101">MEISVIWFVGLCSVLIGNGVEVEASHHIYRNLHSLQSKQLYRTSYHFQPPKNWMNDILIHVFAGPMYYKGVYHLFYQYNPYAAVFGYIAHSVSADLVNWVHLDPAMYPNEAYDILGCWSGSVTIFPGNKPVILYTGIDAKNHEVQNLAVAKNLSDPLLREWVKWPQSPIMTPINGIDPNNYRDPTTAWQGPDGKWRVVIGSHRKHRGMAILYQSKDFVHWTQYQHPLHSSGKTGMWECPDFFPVSLNSTNGVDNSMNNPSVKHVLKASFNSHDYYIVGTYMPNKDKYIPDSDFMDNDLDLRYDYGKFYASKTSFDSKKNRRILWGWINESHSVTDDNNKGWSGLQSIPRSVWLARSGMQLVQWPIKEIETLRVNQADVEVSFEFQKLEDAEFIDPSWVDPQLLCSKRRASIRGTLGPFGLLVLASKDLKEQTAIFFRIFNNHNRYVVLMCSDQSRSSQCQEVDKTTYGAFLDVDPRHEKISLRSLVF</sequence>
<organism evidence="8 9">
    <name type="scientific">Tetracentron sinense</name>
    <name type="common">Spur-leaf</name>
    <dbReference type="NCBI Taxonomy" id="13715"/>
    <lineage>
        <taxon>Eukaryota</taxon>
        <taxon>Viridiplantae</taxon>
        <taxon>Streptophyta</taxon>
        <taxon>Embryophyta</taxon>
        <taxon>Tracheophyta</taxon>
        <taxon>Spermatophyta</taxon>
        <taxon>Magnoliopsida</taxon>
        <taxon>Trochodendrales</taxon>
        <taxon>Trochodendraceae</taxon>
        <taxon>Tetracentron</taxon>
    </lineage>
</organism>
<dbReference type="EMBL" id="JABCRI010000015">
    <property type="protein sequence ID" value="KAF8393615.1"/>
    <property type="molecule type" value="Genomic_DNA"/>
</dbReference>
<dbReference type="GO" id="GO:0005975">
    <property type="term" value="P:carbohydrate metabolic process"/>
    <property type="evidence" value="ECO:0007669"/>
    <property type="project" value="InterPro"/>
</dbReference>
<dbReference type="InterPro" id="IPR050551">
    <property type="entry name" value="Fructan_Metab_Enzymes"/>
</dbReference>
<protein>
    <recommendedName>
        <fullName evidence="10">Beta-fructofuranosidase</fullName>
    </recommendedName>
</protein>
<dbReference type="InterPro" id="IPR001362">
    <property type="entry name" value="Glyco_hydro_32"/>
</dbReference>
<comment type="similarity">
    <text evidence="1 4">Belongs to the glycosyl hydrolase 32 family.</text>
</comment>
<dbReference type="SUPFAM" id="SSF49899">
    <property type="entry name" value="Concanavalin A-like lectins/glucanases"/>
    <property type="match status" value="1"/>
</dbReference>
<evidence type="ECO:0000259" key="7">
    <source>
        <dbReference type="Pfam" id="PF08244"/>
    </source>
</evidence>
<dbReference type="SUPFAM" id="SSF75005">
    <property type="entry name" value="Arabinanase/levansucrase/invertase"/>
    <property type="match status" value="1"/>
</dbReference>
<evidence type="ECO:0000256" key="3">
    <source>
        <dbReference type="ARBA" id="ARBA00023295"/>
    </source>
</evidence>
<dbReference type="Pfam" id="PF08244">
    <property type="entry name" value="Glyco_hydro_32C"/>
    <property type="match status" value="1"/>
</dbReference>
<dbReference type="SMART" id="SM00640">
    <property type="entry name" value="Glyco_32"/>
    <property type="match status" value="1"/>
</dbReference>
<evidence type="ECO:0000256" key="1">
    <source>
        <dbReference type="ARBA" id="ARBA00009902"/>
    </source>
</evidence>
<dbReference type="Proteomes" id="UP000655225">
    <property type="component" value="Unassembled WGS sequence"/>
</dbReference>
<dbReference type="InterPro" id="IPR023296">
    <property type="entry name" value="Glyco_hydro_beta-prop_sf"/>
</dbReference>
<gene>
    <name evidence="8" type="ORF">HHK36_021859</name>
</gene>
<dbReference type="GO" id="GO:0004553">
    <property type="term" value="F:hydrolase activity, hydrolyzing O-glycosyl compounds"/>
    <property type="evidence" value="ECO:0007669"/>
    <property type="project" value="InterPro"/>
</dbReference>
<dbReference type="OrthoDB" id="202537at2759"/>
<comment type="caution">
    <text evidence="8">The sequence shown here is derived from an EMBL/GenBank/DDBJ whole genome shotgun (WGS) entry which is preliminary data.</text>
</comment>
<keyword evidence="3 4" id="KW-0326">Glycosidase</keyword>
<evidence type="ECO:0000313" key="9">
    <source>
        <dbReference type="Proteomes" id="UP000655225"/>
    </source>
</evidence>
<dbReference type="PANTHER" id="PTHR31953">
    <property type="entry name" value="BETA-FRUCTOFURANOSIDASE, INSOLUBLE ISOENZYME CWINV1-RELATED"/>
    <property type="match status" value="1"/>
</dbReference>
<feature type="chain" id="PRO_5032953110" description="Beta-fructofuranosidase" evidence="5">
    <location>
        <begin position="20"/>
        <end position="487"/>
    </location>
</feature>
<dbReference type="InterPro" id="IPR013148">
    <property type="entry name" value="Glyco_hydro_32_N"/>
</dbReference>
<accession>A0A834YUE4</accession>
<name>A0A834YUE4_TETSI</name>
<dbReference type="AlphaFoldDB" id="A0A834YUE4"/>
<evidence type="ECO:0000313" key="8">
    <source>
        <dbReference type="EMBL" id="KAF8393615.1"/>
    </source>
</evidence>
<feature type="signal peptide" evidence="5">
    <location>
        <begin position="1"/>
        <end position="19"/>
    </location>
</feature>
<feature type="domain" description="Glycosyl hydrolase family 32 N-terminal" evidence="6">
    <location>
        <begin position="46"/>
        <end position="364"/>
    </location>
</feature>
<dbReference type="InterPro" id="IPR013189">
    <property type="entry name" value="Glyco_hydro_32_C"/>
</dbReference>
<dbReference type="Gene3D" id="2.60.120.560">
    <property type="entry name" value="Exo-inulinase, domain 1"/>
    <property type="match status" value="1"/>
</dbReference>
<evidence type="ECO:0000256" key="2">
    <source>
        <dbReference type="ARBA" id="ARBA00022801"/>
    </source>
</evidence>
<evidence type="ECO:0008006" key="10">
    <source>
        <dbReference type="Google" id="ProtNLM"/>
    </source>
</evidence>
<evidence type="ECO:0000256" key="4">
    <source>
        <dbReference type="RuleBase" id="RU362110"/>
    </source>
</evidence>
<evidence type="ECO:0000256" key="5">
    <source>
        <dbReference type="SAM" id="SignalP"/>
    </source>
</evidence>
<keyword evidence="9" id="KW-1185">Reference proteome</keyword>
<dbReference type="OMA" id="ASHHIYR"/>
<dbReference type="Pfam" id="PF00251">
    <property type="entry name" value="Glyco_hydro_32N"/>
    <property type="match status" value="1"/>
</dbReference>
<keyword evidence="2 4" id="KW-0378">Hydrolase</keyword>
<feature type="domain" description="Glycosyl hydrolase family 32 C-terminal" evidence="7">
    <location>
        <begin position="371"/>
        <end position="486"/>
    </location>
</feature>
<proteinExistence type="inferred from homology"/>
<dbReference type="Gene3D" id="2.115.10.20">
    <property type="entry name" value="Glycosyl hydrolase domain, family 43"/>
    <property type="match status" value="1"/>
</dbReference>
<dbReference type="CDD" id="cd18624">
    <property type="entry name" value="GH32_Fruct1-like"/>
    <property type="match status" value="1"/>
</dbReference>
<keyword evidence="5" id="KW-0732">Signal</keyword>
<reference evidence="8 9" key="1">
    <citation type="submission" date="2020-04" db="EMBL/GenBank/DDBJ databases">
        <title>Plant Genome Project.</title>
        <authorList>
            <person name="Zhang R.-G."/>
        </authorList>
    </citation>
    <scope>NUCLEOTIDE SEQUENCE [LARGE SCALE GENOMIC DNA]</scope>
    <source>
        <strain evidence="8">YNK0</strain>
        <tissue evidence="8">Leaf</tissue>
    </source>
</reference>